<sequence length="255" mass="26774">MSAANPFVEVGHRGGLVVGFDGSDPAWEAVRWAADEAAHRFCPLLLVHAHLTSVTSAWGAVAAPGWGPAAVFDDTSLVRQAEENVAVAAEECRRLEPGLEVDVKVVGGRATPALIEAARTVDAELLVVGMSHQWALPRALIGSTVTSLVHDVDRPVVAVRGGQVGRSGPVIVGVDDSPDSMPAVRFAAGYAKRHACELRPVRDDAKTLLEQSEDAQLLVVSDRGDNAVHRALFGSVSHTALNHASCPVAVVPMPC</sequence>
<proteinExistence type="inferred from homology"/>
<dbReference type="eggNOG" id="COG0589">
    <property type="taxonomic scope" value="Bacteria"/>
</dbReference>
<gene>
    <name evidence="3" type="ORF">SAMN05660733_07803</name>
</gene>
<evidence type="ECO:0000313" key="3">
    <source>
        <dbReference type="EMBL" id="SMD24696.1"/>
    </source>
</evidence>
<dbReference type="STRING" id="40571.SAMN05660733_07803"/>
<evidence type="ECO:0000256" key="1">
    <source>
        <dbReference type="ARBA" id="ARBA00008791"/>
    </source>
</evidence>
<dbReference type="SUPFAM" id="SSF52402">
    <property type="entry name" value="Adenine nucleotide alpha hydrolases-like"/>
    <property type="match status" value="2"/>
</dbReference>
<dbReference type="InterPro" id="IPR014729">
    <property type="entry name" value="Rossmann-like_a/b/a_fold"/>
</dbReference>
<keyword evidence="4" id="KW-1185">Reference proteome</keyword>
<feature type="domain" description="UspA" evidence="2">
    <location>
        <begin position="17"/>
        <end position="160"/>
    </location>
</feature>
<protein>
    <submittedName>
        <fullName evidence="3">Nucleotide-binding universal stress protein, UspA family</fullName>
    </submittedName>
</protein>
<dbReference type="OrthoDB" id="3404132at2"/>
<evidence type="ECO:0000313" key="4">
    <source>
        <dbReference type="Proteomes" id="UP000192840"/>
    </source>
</evidence>
<reference evidence="4" key="1">
    <citation type="submission" date="2017-04" db="EMBL/GenBank/DDBJ databases">
        <authorList>
            <person name="Varghese N."/>
            <person name="Submissions S."/>
        </authorList>
    </citation>
    <scope>NUCLEOTIDE SEQUENCE [LARGE SCALE GENOMIC DNA]</scope>
    <source>
        <strain evidence="4">DSM 44073</strain>
    </source>
</reference>
<accession>A0A1W2FST2</accession>
<feature type="domain" description="UspA" evidence="2">
    <location>
        <begin position="205"/>
        <end position="252"/>
    </location>
</feature>
<dbReference type="PRINTS" id="PR01438">
    <property type="entry name" value="UNVRSLSTRESS"/>
</dbReference>
<dbReference type="Pfam" id="PF00582">
    <property type="entry name" value="Usp"/>
    <property type="match status" value="2"/>
</dbReference>
<dbReference type="InterPro" id="IPR006016">
    <property type="entry name" value="UspA"/>
</dbReference>
<dbReference type="PANTHER" id="PTHR46553">
    <property type="entry name" value="ADENINE NUCLEOTIDE ALPHA HYDROLASES-LIKE SUPERFAMILY PROTEIN"/>
    <property type="match status" value="1"/>
</dbReference>
<dbReference type="InterPro" id="IPR006015">
    <property type="entry name" value="Universal_stress_UspA"/>
</dbReference>
<dbReference type="RefSeq" id="WP_030480805.1">
    <property type="nucleotide sequence ID" value="NZ_FWYC01000022.1"/>
</dbReference>
<organism evidence="3 4">
    <name type="scientific">Lentzea albidocapillata</name>
    <dbReference type="NCBI Taxonomy" id="40571"/>
    <lineage>
        <taxon>Bacteria</taxon>
        <taxon>Bacillati</taxon>
        <taxon>Actinomycetota</taxon>
        <taxon>Actinomycetes</taxon>
        <taxon>Pseudonocardiales</taxon>
        <taxon>Pseudonocardiaceae</taxon>
        <taxon>Lentzea</taxon>
    </lineage>
</organism>
<comment type="similarity">
    <text evidence="1">Belongs to the universal stress protein A family.</text>
</comment>
<dbReference type="PANTHER" id="PTHR46553:SF3">
    <property type="entry name" value="ADENINE NUCLEOTIDE ALPHA HYDROLASES-LIKE SUPERFAMILY PROTEIN"/>
    <property type="match status" value="1"/>
</dbReference>
<name>A0A1W2FST2_9PSEU</name>
<dbReference type="EMBL" id="FWYC01000022">
    <property type="protein sequence ID" value="SMD24696.1"/>
    <property type="molecule type" value="Genomic_DNA"/>
</dbReference>
<evidence type="ECO:0000259" key="2">
    <source>
        <dbReference type="Pfam" id="PF00582"/>
    </source>
</evidence>
<dbReference type="Gene3D" id="3.40.50.620">
    <property type="entry name" value="HUPs"/>
    <property type="match status" value="3"/>
</dbReference>
<dbReference type="Proteomes" id="UP000192840">
    <property type="component" value="Unassembled WGS sequence"/>
</dbReference>
<dbReference type="AlphaFoldDB" id="A0A1W2FST2"/>